<accession>A0A9N9VGW1</accession>
<feature type="transmembrane region" description="Helical" evidence="1">
    <location>
        <begin position="110"/>
        <end position="135"/>
    </location>
</feature>
<comment type="caution">
    <text evidence="2">The sequence shown here is derived from an EMBL/GenBank/DDBJ whole genome shotgun (WGS) entry which is preliminary data.</text>
</comment>
<sequence length="363" mass="40237">MESPRSLLVLSAVGCIMLWGIMLVNGTLDGVSTVVQTGKFPDGRLLRATYTGYALFDKKFSNVVVFFDLLSNAKPDAPRWLLFHLCNLLGAIDTWVLIESRRRGVRNLFLRHTIIFIFMWNIAGAAFITPIYFYLICSSGYTARDATIPLNEARGFPPTVIANALFPLLLFIPTWHNWPSHDHQGNIGLYHFTPMLMIVTVVLCSRPGTSLTVFESPKDKNAPNEDAPWVVASFLATGVISAAVHLYVIASALTLPSTSDLTWPRLFWPKPQNVYTAPQGSYEALLEGAHLFTQLDALVLSSACVIFTHHLLQSATPPKSQDSMRDMWKNILGTVCLGPGAAGSFALAAREWRLRELVDTKIE</sequence>
<organism evidence="2 3">
    <name type="scientific">Clonostachys rhizophaga</name>
    <dbReference type="NCBI Taxonomy" id="160324"/>
    <lineage>
        <taxon>Eukaryota</taxon>
        <taxon>Fungi</taxon>
        <taxon>Dikarya</taxon>
        <taxon>Ascomycota</taxon>
        <taxon>Pezizomycotina</taxon>
        <taxon>Sordariomycetes</taxon>
        <taxon>Hypocreomycetidae</taxon>
        <taxon>Hypocreales</taxon>
        <taxon>Bionectriaceae</taxon>
        <taxon>Clonostachys</taxon>
    </lineage>
</organism>
<feature type="transmembrane region" description="Helical" evidence="1">
    <location>
        <begin position="187"/>
        <end position="209"/>
    </location>
</feature>
<feature type="transmembrane region" description="Helical" evidence="1">
    <location>
        <begin position="7"/>
        <end position="28"/>
    </location>
</feature>
<evidence type="ECO:0000313" key="2">
    <source>
        <dbReference type="EMBL" id="CAH0024873.1"/>
    </source>
</evidence>
<feature type="transmembrane region" description="Helical" evidence="1">
    <location>
        <begin position="155"/>
        <end position="175"/>
    </location>
</feature>
<dbReference type="Proteomes" id="UP000696573">
    <property type="component" value="Unassembled WGS sequence"/>
</dbReference>
<gene>
    <name evidence="2" type="ORF">CRHIZ90672A_00005017</name>
</gene>
<keyword evidence="1" id="KW-0812">Transmembrane</keyword>
<feature type="transmembrane region" description="Helical" evidence="1">
    <location>
        <begin position="229"/>
        <end position="255"/>
    </location>
</feature>
<dbReference type="OrthoDB" id="72269at2759"/>
<keyword evidence="3" id="KW-1185">Reference proteome</keyword>
<keyword evidence="1" id="KW-0472">Membrane</keyword>
<protein>
    <submittedName>
        <fullName evidence="2">Uncharacterized protein</fullName>
    </submittedName>
</protein>
<proteinExistence type="predicted"/>
<evidence type="ECO:0000313" key="3">
    <source>
        <dbReference type="Proteomes" id="UP000696573"/>
    </source>
</evidence>
<keyword evidence="1" id="KW-1133">Transmembrane helix</keyword>
<evidence type="ECO:0000256" key="1">
    <source>
        <dbReference type="SAM" id="Phobius"/>
    </source>
</evidence>
<dbReference type="AlphaFoldDB" id="A0A9N9VGW1"/>
<feature type="transmembrane region" description="Helical" evidence="1">
    <location>
        <begin position="80"/>
        <end position="98"/>
    </location>
</feature>
<dbReference type="EMBL" id="CABFNQ020000702">
    <property type="protein sequence ID" value="CAH0024873.1"/>
    <property type="molecule type" value="Genomic_DNA"/>
</dbReference>
<name>A0A9N9VGW1_9HYPO</name>
<reference evidence="2" key="1">
    <citation type="submission" date="2021-10" db="EMBL/GenBank/DDBJ databases">
        <authorList>
            <person name="Piombo E."/>
        </authorList>
    </citation>
    <scope>NUCLEOTIDE SEQUENCE</scope>
</reference>